<sequence>MDIELRHLRYFIAVADELHFGRAAERLGMSQPPLSQQIRQLEQRVGVRLLDRTNRRVALTEPGRLFLDEARDILARTDHAIDLAQRAQRGETGELRVGMTRSTPLTGHIPRAILAFRQQLPEVQLQLEEMNSLRQIDALLDRRLQIGIVRGNVLPDGLASKRLFRDPLVAVLRSNHPALRELGPRRKLRTEALAQEPFVLFARSAGAGIHDHVISLCRHAGFTPRVAQEARESSTIVGLVAAGLGVSILPVSCEHIHIDGVSYVPLTDPAAMSEIHVAWRRDERAPLVAQFVRLLSGSLPKTPA</sequence>
<dbReference type="EMBL" id="FOSR01000011">
    <property type="protein sequence ID" value="SFL00306.1"/>
    <property type="molecule type" value="Genomic_DNA"/>
</dbReference>
<dbReference type="FunFam" id="1.10.10.10:FF:000001">
    <property type="entry name" value="LysR family transcriptional regulator"/>
    <property type="match status" value="1"/>
</dbReference>
<dbReference type="SUPFAM" id="SSF46785">
    <property type="entry name" value="Winged helix' DNA-binding domain"/>
    <property type="match status" value="1"/>
</dbReference>
<dbReference type="PANTHER" id="PTHR30346:SF17">
    <property type="entry name" value="LYSR FAMILY TRANSCRIPTIONAL REGULATOR"/>
    <property type="match status" value="1"/>
</dbReference>
<dbReference type="CDD" id="cd08414">
    <property type="entry name" value="PBP2_LTTR_aromatics_like"/>
    <property type="match status" value="1"/>
</dbReference>
<comment type="similarity">
    <text evidence="1">Belongs to the LysR transcriptional regulatory family.</text>
</comment>
<evidence type="ECO:0000256" key="1">
    <source>
        <dbReference type="ARBA" id="ARBA00009437"/>
    </source>
</evidence>
<dbReference type="InterPro" id="IPR036390">
    <property type="entry name" value="WH_DNA-bd_sf"/>
</dbReference>
<evidence type="ECO:0000256" key="4">
    <source>
        <dbReference type="ARBA" id="ARBA00023163"/>
    </source>
</evidence>
<evidence type="ECO:0000256" key="2">
    <source>
        <dbReference type="ARBA" id="ARBA00023015"/>
    </source>
</evidence>
<dbReference type="InterPro" id="IPR000847">
    <property type="entry name" value="LysR_HTH_N"/>
</dbReference>
<keyword evidence="3 6" id="KW-0238">DNA-binding</keyword>
<dbReference type="PRINTS" id="PR00039">
    <property type="entry name" value="HTHLYSR"/>
</dbReference>
<proteinExistence type="inferred from homology"/>
<dbReference type="RefSeq" id="WP_008207764.1">
    <property type="nucleotide sequence ID" value="NZ_FOSR01000011.1"/>
</dbReference>
<keyword evidence="4" id="KW-0804">Transcription</keyword>
<dbReference type="PROSITE" id="PS50931">
    <property type="entry name" value="HTH_LYSR"/>
    <property type="match status" value="1"/>
</dbReference>
<dbReference type="Pfam" id="PF03466">
    <property type="entry name" value="LysR_substrate"/>
    <property type="match status" value="1"/>
</dbReference>
<dbReference type="InterPro" id="IPR005119">
    <property type="entry name" value="LysR_subst-bd"/>
</dbReference>
<dbReference type="AlphaFoldDB" id="A0A1I4E7I2"/>
<reference evidence="7" key="1">
    <citation type="submission" date="2016-10" db="EMBL/GenBank/DDBJ databases">
        <authorList>
            <person name="Varghese N."/>
            <person name="Submissions S."/>
        </authorList>
    </citation>
    <scope>NUCLEOTIDE SEQUENCE [LARGE SCALE GENOMIC DNA]</scope>
    <source>
        <strain evidence="7">MO64</strain>
    </source>
</reference>
<dbReference type="GO" id="GO:0003700">
    <property type="term" value="F:DNA-binding transcription factor activity"/>
    <property type="evidence" value="ECO:0007669"/>
    <property type="project" value="InterPro"/>
</dbReference>
<accession>A0A1I4E7I2</accession>
<dbReference type="Pfam" id="PF00126">
    <property type="entry name" value="HTH_1"/>
    <property type="match status" value="1"/>
</dbReference>
<keyword evidence="7" id="KW-1185">Reference proteome</keyword>
<gene>
    <name evidence="6" type="ORF">SAMN05192579_11113</name>
</gene>
<feature type="domain" description="HTH lysR-type" evidence="5">
    <location>
        <begin position="3"/>
        <end position="60"/>
    </location>
</feature>
<evidence type="ECO:0000313" key="6">
    <source>
        <dbReference type="EMBL" id="SFL00306.1"/>
    </source>
</evidence>
<evidence type="ECO:0000313" key="7">
    <source>
        <dbReference type="Proteomes" id="UP000198725"/>
    </source>
</evidence>
<evidence type="ECO:0000259" key="5">
    <source>
        <dbReference type="PROSITE" id="PS50931"/>
    </source>
</evidence>
<organism evidence="6 7">
    <name type="scientific">Rhodanobacter glycinis</name>
    <dbReference type="NCBI Taxonomy" id="582702"/>
    <lineage>
        <taxon>Bacteria</taxon>
        <taxon>Pseudomonadati</taxon>
        <taxon>Pseudomonadota</taxon>
        <taxon>Gammaproteobacteria</taxon>
        <taxon>Lysobacterales</taxon>
        <taxon>Rhodanobacteraceae</taxon>
        <taxon>Rhodanobacter</taxon>
    </lineage>
</organism>
<name>A0A1I4E7I2_9GAMM</name>
<dbReference type="PANTHER" id="PTHR30346">
    <property type="entry name" value="TRANSCRIPTIONAL DUAL REGULATOR HCAR-RELATED"/>
    <property type="match status" value="1"/>
</dbReference>
<dbReference type="InterPro" id="IPR036388">
    <property type="entry name" value="WH-like_DNA-bd_sf"/>
</dbReference>
<dbReference type="Proteomes" id="UP000198725">
    <property type="component" value="Unassembled WGS sequence"/>
</dbReference>
<dbReference type="GO" id="GO:0032993">
    <property type="term" value="C:protein-DNA complex"/>
    <property type="evidence" value="ECO:0007669"/>
    <property type="project" value="TreeGrafter"/>
</dbReference>
<dbReference type="GO" id="GO:0003677">
    <property type="term" value="F:DNA binding"/>
    <property type="evidence" value="ECO:0007669"/>
    <property type="project" value="UniProtKB-KW"/>
</dbReference>
<dbReference type="SUPFAM" id="SSF53850">
    <property type="entry name" value="Periplasmic binding protein-like II"/>
    <property type="match status" value="1"/>
</dbReference>
<evidence type="ECO:0000256" key="3">
    <source>
        <dbReference type="ARBA" id="ARBA00023125"/>
    </source>
</evidence>
<keyword evidence="2" id="KW-0805">Transcription regulation</keyword>
<protein>
    <submittedName>
        <fullName evidence="6">DNA-binding transcriptional regulator, LysR family</fullName>
    </submittedName>
</protein>
<dbReference type="Gene3D" id="1.10.10.10">
    <property type="entry name" value="Winged helix-like DNA-binding domain superfamily/Winged helix DNA-binding domain"/>
    <property type="match status" value="1"/>
</dbReference>
<dbReference type="Gene3D" id="3.40.190.10">
    <property type="entry name" value="Periplasmic binding protein-like II"/>
    <property type="match status" value="2"/>
</dbReference>